<dbReference type="InterPro" id="IPR003690">
    <property type="entry name" value="MTERF"/>
</dbReference>
<comment type="similarity">
    <text evidence="1">Belongs to the mTERF family.</text>
</comment>
<proteinExistence type="inferred from homology"/>
<dbReference type="Pfam" id="PF02536">
    <property type="entry name" value="mTERF"/>
    <property type="match status" value="1"/>
</dbReference>
<keyword evidence="2" id="KW-0805">Transcription regulation</keyword>
<name>A0ABR1Z9U7_9ROSI</name>
<dbReference type="Gene3D" id="1.25.70.10">
    <property type="entry name" value="Transcription termination factor 3, mitochondrial"/>
    <property type="match status" value="1"/>
</dbReference>
<evidence type="ECO:0000313" key="4">
    <source>
        <dbReference type="EMBL" id="KAK8476784.1"/>
    </source>
</evidence>
<keyword evidence="2" id="KW-0806">Transcription termination</keyword>
<protein>
    <submittedName>
        <fullName evidence="4">Uncharacterized protein</fullName>
    </submittedName>
</protein>
<dbReference type="PANTHER" id="PTHR13068:SF38">
    <property type="entry name" value="TRANSCRIPTION TERMINATION FACTOR FAMILY PROTEIN"/>
    <property type="match status" value="1"/>
</dbReference>
<dbReference type="PANTHER" id="PTHR13068">
    <property type="entry name" value="CGI-12 PROTEIN-RELATED"/>
    <property type="match status" value="1"/>
</dbReference>
<organism evidence="4 5">
    <name type="scientific">Hibiscus sabdariffa</name>
    <name type="common">roselle</name>
    <dbReference type="NCBI Taxonomy" id="183260"/>
    <lineage>
        <taxon>Eukaryota</taxon>
        <taxon>Viridiplantae</taxon>
        <taxon>Streptophyta</taxon>
        <taxon>Embryophyta</taxon>
        <taxon>Tracheophyta</taxon>
        <taxon>Spermatophyta</taxon>
        <taxon>Magnoliopsida</taxon>
        <taxon>eudicotyledons</taxon>
        <taxon>Gunneridae</taxon>
        <taxon>Pentapetalae</taxon>
        <taxon>rosids</taxon>
        <taxon>malvids</taxon>
        <taxon>Malvales</taxon>
        <taxon>Malvaceae</taxon>
        <taxon>Malvoideae</taxon>
        <taxon>Hibiscus</taxon>
    </lineage>
</organism>
<dbReference type="Proteomes" id="UP001396334">
    <property type="component" value="Unassembled WGS sequence"/>
</dbReference>
<reference evidence="4 5" key="1">
    <citation type="journal article" date="2024" name="G3 (Bethesda)">
        <title>Genome assembly of Hibiscus sabdariffa L. provides insights into metabolisms of medicinal natural products.</title>
        <authorList>
            <person name="Kim T."/>
        </authorList>
    </citation>
    <scope>NUCLEOTIDE SEQUENCE [LARGE SCALE GENOMIC DNA]</scope>
    <source>
        <strain evidence="4">TK-2024</strain>
        <tissue evidence="4">Old leaves</tissue>
    </source>
</reference>
<dbReference type="EMBL" id="JBBPBN010002067">
    <property type="protein sequence ID" value="KAK8476784.1"/>
    <property type="molecule type" value="Genomic_DNA"/>
</dbReference>
<evidence type="ECO:0000256" key="1">
    <source>
        <dbReference type="ARBA" id="ARBA00007692"/>
    </source>
</evidence>
<sequence length="106" mass="12198">MVRASPQILNQSKAVIQSKLDILVRELGVPLSCLILFPSYLSYTTQRVRLRLAMYNWLKDQEKVEPDLALSTLVSCSDKLFLSRYVNSHPSGLQVWQDLKSKTYPR</sequence>
<dbReference type="InterPro" id="IPR038538">
    <property type="entry name" value="MTERF_sf"/>
</dbReference>
<gene>
    <name evidence="4" type="ORF">V6N11_021136</name>
</gene>
<comment type="caution">
    <text evidence="4">The sequence shown here is derived from an EMBL/GenBank/DDBJ whole genome shotgun (WGS) entry which is preliminary data.</text>
</comment>
<accession>A0ABR1Z9U7</accession>
<evidence type="ECO:0000313" key="5">
    <source>
        <dbReference type="Proteomes" id="UP001396334"/>
    </source>
</evidence>
<evidence type="ECO:0000256" key="2">
    <source>
        <dbReference type="ARBA" id="ARBA00022472"/>
    </source>
</evidence>
<keyword evidence="3" id="KW-0809">Transit peptide</keyword>
<keyword evidence="5" id="KW-1185">Reference proteome</keyword>
<keyword evidence="2" id="KW-0804">Transcription</keyword>
<evidence type="ECO:0000256" key="3">
    <source>
        <dbReference type="ARBA" id="ARBA00022946"/>
    </source>
</evidence>